<name>A0ABQ1H2N4_9BACL</name>
<dbReference type="Proteomes" id="UP000617979">
    <property type="component" value="Unassembled WGS sequence"/>
</dbReference>
<dbReference type="RefSeq" id="WP_188433494.1">
    <property type="nucleotide sequence ID" value="NZ_BMEX01000020.1"/>
</dbReference>
<protein>
    <recommendedName>
        <fullName evidence="3">YolD-like protein</fullName>
    </recommendedName>
</protein>
<comment type="caution">
    <text evidence="1">The sequence shown here is derived from an EMBL/GenBank/DDBJ whole genome shotgun (WGS) entry which is preliminary data.</text>
</comment>
<reference evidence="2" key="1">
    <citation type="journal article" date="2019" name="Int. J. Syst. Evol. Microbiol.">
        <title>The Global Catalogue of Microorganisms (GCM) 10K type strain sequencing project: providing services to taxonomists for standard genome sequencing and annotation.</title>
        <authorList>
            <consortium name="The Broad Institute Genomics Platform"/>
            <consortium name="The Broad Institute Genome Sequencing Center for Infectious Disease"/>
            <person name="Wu L."/>
            <person name="Ma J."/>
        </authorList>
    </citation>
    <scope>NUCLEOTIDE SEQUENCE [LARGE SCALE GENOMIC DNA]</scope>
    <source>
        <strain evidence="2">CGMCC 1.12404</strain>
    </source>
</reference>
<accession>A0ABQ1H2N4</accession>
<evidence type="ECO:0000313" key="2">
    <source>
        <dbReference type="Proteomes" id="UP000617979"/>
    </source>
</evidence>
<evidence type="ECO:0008006" key="3">
    <source>
        <dbReference type="Google" id="ProtNLM"/>
    </source>
</evidence>
<organism evidence="1 2">
    <name type="scientific">Kroppenstedtia guangzhouensis</name>
    <dbReference type="NCBI Taxonomy" id="1274356"/>
    <lineage>
        <taxon>Bacteria</taxon>
        <taxon>Bacillati</taxon>
        <taxon>Bacillota</taxon>
        <taxon>Bacilli</taxon>
        <taxon>Bacillales</taxon>
        <taxon>Thermoactinomycetaceae</taxon>
        <taxon>Kroppenstedtia</taxon>
    </lineage>
</organism>
<sequence>MEATAILAVHEPRREVRVVIRRIISRICEILEDVYPHWDELPEGEFIRISNNHIRIVGYKGDGVERFKVNGRTVGDVVDLEKYLLKITSPDVLKKLVWTWKGF</sequence>
<keyword evidence="2" id="KW-1185">Reference proteome</keyword>
<evidence type="ECO:0000313" key="1">
    <source>
        <dbReference type="EMBL" id="GGA56186.1"/>
    </source>
</evidence>
<dbReference type="EMBL" id="BMEX01000020">
    <property type="protein sequence ID" value="GGA56186.1"/>
    <property type="molecule type" value="Genomic_DNA"/>
</dbReference>
<gene>
    <name evidence="1" type="ORF">GCM10007416_31710</name>
</gene>
<proteinExistence type="predicted"/>